<dbReference type="AlphaFoldDB" id="A0A178BXL2"/>
<dbReference type="Proteomes" id="UP000185904">
    <property type="component" value="Unassembled WGS sequence"/>
</dbReference>
<evidence type="ECO:0000313" key="1">
    <source>
        <dbReference type="EMBL" id="OAL22370.1"/>
    </source>
</evidence>
<name>A0A178BXL2_9EURO</name>
<keyword evidence="2" id="KW-1185">Reference proteome</keyword>
<evidence type="ECO:0000313" key="2">
    <source>
        <dbReference type="Proteomes" id="UP000185904"/>
    </source>
</evidence>
<comment type="caution">
    <text evidence="1">The sequence shown here is derived from an EMBL/GenBank/DDBJ whole genome shotgun (WGS) entry which is preliminary data.</text>
</comment>
<gene>
    <name evidence="1" type="ORF">AYO20_11195</name>
</gene>
<reference evidence="1 2" key="1">
    <citation type="submission" date="2016-03" db="EMBL/GenBank/DDBJ databases">
        <title>The draft genome sequence of Fonsecaea nubica causative agent of cutaneous subcutaneous infection in human host.</title>
        <authorList>
            <person name="Costa F."/>
            <person name="Sybren D.H."/>
            <person name="Raittz R.T."/>
            <person name="Weiss V.A."/>
            <person name="Leao A.C."/>
            <person name="Gomes R."/>
            <person name="De Souza E.M."/>
            <person name="Pedrosa F.O."/>
            <person name="Steffens M.B."/>
            <person name="Bombassaro A."/>
            <person name="Tadra-Sfeir M.Z."/>
            <person name="Moreno L.F."/>
            <person name="Najafzadeh M.J."/>
            <person name="Felipe M.S."/>
            <person name="Teixeira M."/>
            <person name="Sun J."/>
            <person name="Xi L."/>
            <person name="Castro M.A."/>
            <person name="Vicente V.A."/>
        </authorList>
    </citation>
    <scope>NUCLEOTIDE SEQUENCE [LARGE SCALE GENOMIC DNA]</scope>
    <source>
        <strain evidence="1 2">CBS 269.64</strain>
    </source>
</reference>
<dbReference type="RefSeq" id="XP_022494565.1">
    <property type="nucleotide sequence ID" value="XM_022649448.1"/>
</dbReference>
<proteinExistence type="predicted"/>
<organism evidence="1 2">
    <name type="scientific">Fonsecaea nubica</name>
    <dbReference type="NCBI Taxonomy" id="856822"/>
    <lineage>
        <taxon>Eukaryota</taxon>
        <taxon>Fungi</taxon>
        <taxon>Dikarya</taxon>
        <taxon>Ascomycota</taxon>
        <taxon>Pezizomycotina</taxon>
        <taxon>Eurotiomycetes</taxon>
        <taxon>Chaetothyriomycetidae</taxon>
        <taxon>Chaetothyriales</taxon>
        <taxon>Herpotrichiellaceae</taxon>
        <taxon>Fonsecaea</taxon>
    </lineage>
</organism>
<accession>A0A178BXL2</accession>
<protein>
    <submittedName>
        <fullName evidence="1">Uncharacterized protein</fullName>
    </submittedName>
</protein>
<sequence>MQLSAKGVPLSNAAPRPRSLESALPAECGLEEHQSDDVVCGLETVEFPHRLGRQHIQLLCRSNSESLAKRMSSVISKGPEFLDRTTDARSRMALGPGSAVNLNAARDHITSLAPTVYGDVPLAWAGEVFVIVPTEKT</sequence>
<dbReference type="GeneID" id="34594580"/>
<dbReference type="EMBL" id="LVCJ01000139">
    <property type="protein sequence ID" value="OAL22370.1"/>
    <property type="molecule type" value="Genomic_DNA"/>
</dbReference>